<feature type="compositionally biased region" description="Low complexity" evidence="1">
    <location>
        <begin position="421"/>
        <end position="441"/>
    </location>
</feature>
<sequence length="467" mass="51970">MSQNETDQITQETGRTFRQILTAAREWMWARQLSNRQGQRMTRKERKQLAEHIQAQVEGDRIATAWLQSRVGDYQQEALTVAAMRGNPHLYHPDMVTARQDRLQAMRHRIETTLHNSGLAIEHRGQVSQALDGIDRDPVTPPGRVFREMDATEAMYARAAGVESELRHHARQEELDRLVTGVRQQDQQHLDQHAAQRAQGPTAAQDTTASPQAPASRPPNPPWLTDQQLAAVQNIRAVQVDWNDAQDANRAGYEAIWAMHASEDWKLETAGKAARDMARLRQSAIRSAVLRAQAAGLSEEQIRWEFDNADGNSRCRVSVTSADRNGETRTRRGFFATEAEAAQWAHQAVTGTEWQPGTTLTVRAREAGTTTPFYVAEGNQADIGKDTSRWRIDTSTPRTTTAEHATEQPNPQDPVAKAKSTQRGARATNGTGATQTGQTRPRTGKSRNAFAAAAEAEQDNDRDGAER</sequence>
<evidence type="ECO:0000313" key="2">
    <source>
        <dbReference type="EMBL" id="MBL1079493.1"/>
    </source>
</evidence>
<evidence type="ECO:0000256" key="1">
    <source>
        <dbReference type="SAM" id="MobiDB-lite"/>
    </source>
</evidence>
<keyword evidence="3" id="KW-1185">Reference proteome</keyword>
<comment type="caution">
    <text evidence="2">The sequence shown here is derived from an EMBL/GenBank/DDBJ whole genome shotgun (WGS) entry which is preliminary data.</text>
</comment>
<dbReference type="Proteomes" id="UP000602198">
    <property type="component" value="Unassembled WGS sequence"/>
</dbReference>
<organism evidence="2 3">
    <name type="scientific">Nocardia acididurans</name>
    <dbReference type="NCBI Taxonomy" id="2802282"/>
    <lineage>
        <taxon>Bacteria</taxon>
        <taxon>Bacillati</taxon>
        <taxon>Actinomycetota</taxon>
        <taxon>Actinomycetes</taxon>
        <taxon>Mycobacteriales</taxon>
        <taxon>Nocardiaceae</taxon>
        <taxon>Nocardia</taxon>
    </lineage>
</organism>
<proteinExistence type="predicted"/>
<reference evidence="2 3" key="1">
    <citation type="submission" date="2021-01" db="EMBL/GenBank/DDBJ databases">
        <title>WGS of actinomycetes isolated from Thailand.</title>
        <authorList>
            <person name="Thawai C."/>
        </authorList>
    </citation>
    <scope>NUCLEOTIDE SEQUENCE [LARGE SCALE GENOMIC DNA]</scope>
    <source>
        <strain evidence="2 3">LPG 2</strain>
    </source>
</reference>
<feature type="region of interest" description="Disordered" evidence="1">
    <location>
        <begin position="396"/>
        <end position="467"/>
    </location>
</feature>
<accession>A0ABS1MJS2</accession>
<name>A0ABS1MJS2_9NOCA</name>
<feature type="region of interest" description="Disordered" evidence="1">
    <location>
        <begin position="180"/>
        <end position="224"/>
    </location>
</feature>
<gene>
    <name evidence="2" type="ORF">JK358_34315</name>
</gene>
<dbReference type="EMBL" id="JAERRJ010000017">
    <property type="protein sequence ID" value="MBL1079493.1"/>
    <property type="molecule type" value="Genomic_DNA"/>
</dbReference>
<dbReference type="RefSeq" id="WP_201956106.1">
    <property type="nucleotide sequence ID" value="NZ_JAERRJ010000017.1"/>
</dbReference>
<protein>
    <submittedName>
        <fullName evidence="2">Uncharacterized protein</fullName>
    </submittedName>
</protein>
<evidence type="ECO:0000313" key="3">
    <source>
        <dbReference type="Proteomes" id="UP000602198"/>
    </source>
</evidence>
<feature type="compositionally biased region" description="Polar residues" evidence="1">
    <location>
        <begin position="396"/>
        <end position="410"/>
    </location>
</feature>